<proteinExistence type="predicted"/>
<dbReference type="AlphaFoldDB" id="A0A6M3XTZ8"/>
<protein>
    <submittedName>
        <fullName evidence="1">Uncharacterized protein</fullName>
    </submittedName>
</protein>
<name>A0A6M3XTZ8_9ZZZZ</name>
<organism evidence="1">
    <name type="scientific">viral metagenome</name>
    <dbReference type="NCBI Taxonomy" id="1070528"/>
    <lineage>
        <taxon>unclassified sequences</taxon>
        <taxon>metagenomes</taxon>
        <taxon>organismal metagenomes</taxon>
    </lineage>
</organism>
<accession>A0A6M3XTZ8</accession>
<sequence>MIDEIRKRLEAIEWPLFSRNAGVRLIYEGRELKLADCTLWKNPGGVPEPQFAVADFFAAAPADIIYLLKRVEKLEAVRKAAIGLLWALDNPDKAKGPVMVDLGGPDPLHLVDQMWLLRGRVDKALAACEEKQNETH</sequence>
<evidence type="ECO:0000313" key="1">
    <source>
        <dbReference type="EMBL" id="QJI01317.1"/>
    </source>
</evidence>
<dbReference type="EMBL" id="MT144914">
    <property type="protein sequence ID" value="QJI01317.1"/>
    <property type="molecule type" value="Genomic_DNA"/>
</dbReference>
<gene>
    <name evidence="1" type="ORF">TM448B02463_0016</name>
</gene>
<reference evidence="1" key="1">
    <citation type="submission" date="2020-03" db="EMBL/GenBank/DDBJ databases">
        <title>The deep terrestrial virosphere.</title>
        <authorList>
            <person name="Holmfeldt K."/>
            <person name="Nilsson E."/>
            <person name="Simone D."/>
            <person name="Lopez-Fernandez M."/>
            <person name="Wu X."/>
            <person name="de Brujin I."/>
            <person name="Lundin D."/>
            <person name="Andersson A."/>
            <person name="Bertilsson S."/>
            <person name="Dopson M."/>
        </authorList>
    </citation>
    <scope>NUCLEOTIDE SEQUENCE</scope>
    <source>
        <strain evidence="1">TM448B02463</strain>
    </source>
</reference>